<feature type="domain" description="ATPase PglY C-terminal" evidence="3">
    <location>
        <begin position="990"/>
        <end position="1160"/>
    </location>
</feature>
<evidence type="ECO:0000259" key="2">
    <source>
        <dbReference type="Pfam" id="PF26381"/>
    </source>
</evidence>
<gene>
    <name evidence="4" type="ORF">IEQ44_10975</name>
</gene>
<dbReference type="EMBL" id="JADCSA010000010">
    <property type="protein sequence ID" value="MBE7325178.1"/>
    <property type="molecule type" value="Genomic_DNA"/>
</dbReference>
<evidence type="ECO:0000256" key="1">
    <source>
        <dbReference type="SAM" id="MobiDB-lite"/>
    </source>
</evidence>
<protein>
    <recommendedName>
        <fullName evidence="6">Phage resistance protein</fullName>
    </recommendedName>
</protein>
<dbReference type="Proteomes" id="UP000756387">
    <property type="component" value="Unassembled WGS sequence"/>
</dbReference>
<keyword evidence="5" id="KW-1185">Reference proteome</keyword>
<name>A0ABR9RU97_9ACTN</name>
<proteinExistence type="predicted"/>
<evidence type="ECO:0000259" key="3">
    <source>
        <dbReference type="Pfam" id="PF26382"/>
    </source>
</evidence>
<comment type="caution">
    <text evidence="4">The sequence shown here is derived from an EMBL/GenBank/DDBJ whole genome shotgun (WGS) entry which is preliminary data.</text>
</comment>
<evidence type="ECO:0000313" key="5">
    <source>
        <dbReference type="Proteomes" id="UP000756387"/>
    </source>
</evidence>
<feature type="region of interest" description="Disordered" evidence="1">
    <location>
        <begin position="1158"/>
        <end position="1197"/>
    </location>
</feature>
<dbReference type="InterPro" id="IPR058747">
    <property type="entry name" value="PglY_C"/>
</dbReference>
<feature type="domain" description="ATPase PglY 5th" evidence="2">
    <location>
        <begin position="849"/>
        <end position="946"/>
    </location>
</feature>
<dbReference type="InterPro" id="IPR058748">
    <property type="entry name" value="PglY_5th"/>
</dbReference>
<dbReference type="Pfam" id="PF26381">
    <property type="entry name" value="BREX_PglY_5th"/>
    <property type="match status" value="1"/>
</dbReference>
<reference evidence="4 5" key="1">
    <citation type="submission" date="2020-10" db="EMBL/GenBank/DDBJ databases">
        <title>Nocardioides sp. isolated from sludge.</title>
        <authorList>
            <person name="Zhang X."/>
        </authorList>
    </citation>
    <scope>NUCLEOTIDE SEQUENCE [LARGE SCALE GENOMIC DNA]</scope>
    <source>
        <strain evidence="4 5">Y6</strain>
    </source>
</reference>
<evidence type="ECO:0008006" key="6">
    <source>
        <dbReference type="Google" id="ProtNLM"/>
    </source>
</evidence>
<evidence type="ECO:0000313" key="4">
    <source>
        <dbReference type="EMBL" id="MBE7325178.1"/>
    </source>
</evidence>
<dbReference type="Pfam" id="PF26382">
    <property type="entry name" value="BREX_PglY_6th"/>
    <property type="match status" value="1"/>
</dbReference>
<dbReference type="RefSeq" id="WP_193638512.1">
    <property type="nucleotide sequence ID" value="NZ_JADCSA010000010.1"/>
</dbReference>
<sequence length="1238" mass="134982">MTDSADHPVTPNPALLLKDAIDVPEQVHADDFVLQLHRGVDAAQRTLDDYVVTPAIAASFDQALGLVQAALTQSSSKGTFIHGSFGSGKSHFMAVMHLLLTGNPDARALPGLQASVAKYAPVLDKNLLAVDYHLLGKKSFEEALFTGYQQTVSRLHPDAPLPVLHKSDGILEDAADLRATLGDDAFFARLGGAEAGASKWGKRAAGWSAETYDAAAAQPADHPDRERLVRALVATFYKSSVATREWLEISQGLRAMTAHAKELGYDGVVLFLDELVLWLGQHLGDMAFIQAETSKVAKLVESEMGVLPVPLISFVARQRELKDFLGGSGVGAEQVALGQSFQWWEDRFDKLTLQATDLPEIVNKRLLQPTSDEGRVSLSAAISRVKANPAAWRYLLEDEAGSGEVDFAKVYPFSPALVDAMVALSSLMQRERTALKLMSELLAAGRDELTVSDVIPVGDLFDVVVLGDAKPLTDAMKRHFQHAETFYLRKMRPYLLNKHSVTEEEAAALPRTAPFRTEDRLAKTLLVAELVPEATSLKNLTAAKLAALNFGTVVSFVPGQEHQQVLAWVREWTSEFGEVTIGAGADPLISIQLSGVDYDSVLEHVRNEDSTANRRKLLRDLLIEELGVTVQGGLMAEFQHHHVWRGSRRTADLVFGNIRDVHSVSDQALTAEGGRWRVVIDYPFDDSPEHGPNDDVVRMAEAKERIESTTIAWIPHYLSTQRMDDLGKLVLLEYLMTGDRFAQNSEHLPMTDREPARMQLDNQRKNLREQLRTALRQAYAVQTGSDDNLGARVDAGDTFVSLLPGFRPRTPQATHLKGGLDEVLAQGLEQQYPDHPKFEPSDREVTRTHLAHTLDLVRRAIDNGGRLDGIERGKATTARPVVAALGLGELRENVLAVKKENFRWWTQFTQWAANAGGSPDVATLRAQLAAHGMRPEVENLVILTWAALDDRQWQRHQAPAATPDVASVPGDLVLVPAVLPDADLWAAALERAEKVFGIPREHTLNAAAVARHGAAVRQKATEWRAAATDLVRELEKHAAVLGLDPAALTGRLATARRGRDLVEALVSRTDPTVVIETLGGFDLPEEPQALAKSLGSAHTLVATLRGAAWDLLEQIDAFDTDGTVTAGLHAAARAEELHAALAPALAQARAEIVARLPKAPQPGPVAPQPPIDRPVPPNTVQPGPAQPVAPSVTAPTHPDDVVLEITDEDDLRDVAAQVKAAYAKKQPGKTFRVRWGWE</sequence>
<accession>A0ABR9RU97</accession>
<feature type="compositionally biased region" description="Pro residues" evidence="1">
    <location>
        <begin position="1159"/>
        <end position="1187"/>
    </location>
</feature>
<organism evidence="4 5">
    <name type="scientific">Nocardioides malaquae</name>
    <dbReference type="NCBI Taxonomy" id="2773426"/>
    <lineage>
        <taxon>Bacteria</taxon>
        <taxon>Bacillati</taxon>
        <taxon>Actinomycetota</taxon>
        <taxon>Actinomycetes</taxon>
        <taxon>Propionibacteriales</taxon>
        <taxon>Nocardioidaceae</taxon>
        <taxon>Nocardioides</taxon>
    </lineage>
</organism>